<sequence>MTESRRPELERAQMAGAAGAAPRRTTTPGLDPTEWECHKGHIKKEPLQPDSQSARQPFHTKQTLGLPRVPPPSKPVSCLMWEWAHWLTDRRTRIRAPKHDLTPITNTPGFPKSEDMEEPLPSDSQSTGQPLDTQHIHWAYGVNWYKRQIGSLPSHGF</sequence>
<feature type="compositionally biased region" description="Basic and acidic residues" evidence="1">
    <location>
        <begin position="35"/>
        <end position="47"/>
    </location>
</feature>
<keyword evidence="3" id="KW-1185">Reference proteome</keyword>
<reference evidence="2 3" key="2">
    <citation type="submission" date="2018-11" db="EMBL/GenBank/DDBJ databases">
        <authorList>
            <consortium name="Pathogen Informatics"/>
        </authorList>
    </citation>
    <scope>NUCLEOTIDE SEQUENCE [LARGE SCALE GENOMIC DNA]</scope>
    <source>
        <strain evidence="2 3">NST_G2</strain>
    </source>
</reference>
<evidence type="ECO:0000313" key="2">
    <source>
        <dbReference type="EMBL" id="VDM04905.1"/>
    </source>
</evidence>
<evidence type="ECO:0000256" key="1">
    <source>
        <dbReference type="SAM" id="MobiDB-lite"/>
    </source>
</evidence>
<name>A0A183TPX1_SCHSO</name>
<dbReference type="AlphaFoldDB" id="A0A183TPX1"/>
<feature type="compositionally biased region" description="Polar residues" evidence="1">
    <location>
        <begin position="122"/>
        <end position="131"/>
    </location>
</feature>
<accession>A0A183TPX1</accession>
<evidence type="ECO:0000313" key="3">
    <source>
        <dbReference type="Proteomes" id="UP000275846"/>
    </source>
</evidence>
<feature type="compositionally biased region" description="Low complexity" evidence="1">
    <location>
        <begin position="15"/>
        <end position="29"/>
    </location>
</feature>
<feature type="region of interest" description="Disordered" evidence="1">
    <location>
        <begin position="97"/>
        <end position="131"/>
    </location>
</feature>
<dbReference type="Proteomes" id="UP000275846">
    <property type="component" value="Unassembled WGS sequence"/>
</dbReference>
<proteinExistence type="predicted"/>
<organism evidence="4">
    <name type="scientific">Schistocephalus solidus</name>
    <name type="common">Tapeworm</name>
    <dbReference type="NCBI Taxonomy" id="70667"/>
    <lineage>
        <taxon>Eukaryota</taxon>
        <taxon>Metazoa</taxon>
        <taxon>Spiralia</taxon>
        <taxon>Lophotrochozoa</taxon>
        <taxon>Platyhelminthes</taxon>
        <taxon>Cestoda</taxon>
        <taxon>Eucestoda</taxon>
        <taxon>Diphyllobothriidea</taxon>
        <taxon>Diphyllobothriidae</taxon>
        <taxon>Schistocephalus</taxon>
    </lineage>
</organism>
<dbReference type="WBParaSite" id="SSLN_0001921601-mRNA-1">
    <property type="protein sequence ID" value="SSLN_0001921601-mRNA-1"/>
    <property type="gene ID" value="SSLN_0001921601"/>
</dbReference>
<feature type="compositionally biased region" description="Basic and acidic residues" evidence="1">
    <location>
        <begin position="1"/>
        <end position="11"/>
    </location>
</feature>
<dbReference type="EMBL" id="UYSU01044621">
    <property type="protein sequence ID" value="VDM04905.1"/>
    <property type="molecule type" value="Genomic_DNA"/>
</dbReference>
<reference evidence="4" key="1">
    <citation type="submission" date="2016-06" db="UniProtKB">
        <authorList>
            <consortium name="WormBaseParasite"/>
        </authorList>
    </citation>
    <scope>IDENTIFICATION</scope>
</reference>
<protein>
    <submittedName>
        <fullName evidence="2 4">Uncharacterized protein</fullName>
    </submittedName>
</protein>
<gene>
    <name evidence="2" type="ORF">SSLN_LOCUS18519</name>
</gene>
<feature type="region of interest" description="Disordered" evidence="1">
    <location>
        <begin position="1"/>
        <end position="56"/>
    </location>
</feature>
<evidence type="ECO:0000313" key="4">
    <source>
        <dbReference type="WBParaSite" id="SSLN_0001921601-mRNA-1"/>
    </source>
</evidence>